<sequence>MNKVKERIPVHLHKSTSIYLGATAGMRLLRYSGSLNSSACVSFLLLSSLCFSSEIKHQFHCG</sequence>
<dbReference type="AlphaFoldDB" id="A0A8C2TLN4"/>
<evidence type="ECO:0000256" key="2">
    <source>
        <dbReference type="ARBA" id="ARBA00022801"/>
    </source>
</evidence>
<protein>
    <submittedName>
        <fullName evidence="3">Uncharacterized protein</fullName>
    </submittedName>
</protein>
<reference evidence="3" key="3">
    <citation type="submission" date="2025-09" db="UniProtKB">
        <authorList>
            <consortium name="Ensembl"/>
        </authorList>
    </citation>
    <scope>IDENTIFICATION</scope>
</reference>
<organism evidence="3 4">
    <name type="scientific">Coturnix japonica</name>
    <name type="common">Japanese quail</name>
    <name type="synonym">Coturnix coturnix japonica</name>
    <dbReference type="NCBI Taxonomy" id="93934"/>
    <lineage>
        <taxon>Eukaryota</taxon>
        <taxon>Metazoa</taxon>
        <taxon>Chordata</taxon>
        <taxon>Craniata</taxon>
        <taxon>Vertebrata</taxon>
        <taxon>Euteleostomi</taxon>
        <taxon>Archelosauria</taxon>
        <taxon>Archosauria</taxon>
        <taxon>Dinosauria</taxon>
        <taxon>Saurischia</taxon>
        <taxon>Theropoda</taxon>
        <taxon>Coelurosauria</taxon>
        <taxon>Aves</taxon>
        <taxon>Neognathae</taxon>
        <taxon>Galloanserae</taxon>
        <taxon>Galliformes</taxon>
        <taxon>Phasianidae</taxon>
        <taxon>Perdicinae</taxon>
        <taxon>Coturnix</taxon>
    </lineage>
</organism>
<evidence type="ECO:0000313" key="3">
    <source>
        <dbReference type="Ensembl" id="ENSCJPP00005015508.1"/>
    </source>
</evidence>
<name>A0A8C2TLN4_COTJA</name>
<reference evidence="3" key="2">
    <citation type="submission" date="2025-08" db="UniProtKB">
        <authorList>
            <consortium name="Ensembl"/>
        </authorList>
    </citation>
    <scope>IDENTIFICATION</scope>
</reference>
<dbReference type="Proteomes" id="UP000694412">
    <property type="component" value="Chromosome 2"/>
</dbReference>
<comment type="similarity">
    <text evidence="1">Belongs to the GDA1/CD39 NTPase family.</text>
</comment>
<keyword evidence="4" id="KW-1185">Reference proteome</keyword>
<dbReference type="Pfam" id="PF01150">
    <property type="entry name" value="GDA1_CD39"/>
    <property type="match status" value="1"/>
</dbReference>
<evidence type="ECO:0000256" key="1">
    <source>
        <dbReference type="ARBA" id="ARBA00009283"/>
    </source>
</evidence>
<keyword evidence="2" id="KW-0378">Hydrolase</keyword>
<proteinExistence type="inferred from homology"/>
<evidence type="ECO:0000313" key="4">
    <source>
        <dbReference type="Proteomes" id="UP000694412"/>
    </source>
</evidence>
<reference evidence="3" key="1">
    <citation type="submission" date="2015-11" db="EMBL/GenBank/DDBJ databases">
        <authorList>
            <consortium name="International Coturnix japonica Genome Analysis Consortium"/>
            <person name="Warren W."/>
            <person name="Burt D.W."/>
            <person name="Antin P.B."/>
            <person name="Lanford R."/>
            <person name="Gros J."/>
            <person name="Wilson R.K."/>
        </authorList>
    </citation>
    <scope>NUCLEOTIDE SEQUENCE [LARGE SCALE GENOMIC DNA]</scope>
</reference>
<dbReference type="Ensembl" id="ENSCJPT00005021984.1">
    <property type="protein sequence ID" value="ENSCJPP00005015508.1"/>
    <property type="gene ID" value="ENSCJPG00005012846.1"/>
</dbReference>
<dbReference type="InterPro" id="IPR000407">
    <property type="entry name" value="GDA1_CD39_NTPase"/>
</dbReference>
<accession>A0A8C2TLN4</accession>
<dbReference type="GO" id="GO:0016787">
    <property type="term" value="F:hydrolase activity"/>
    <property type="evidence" value="ECO:0007669"/>
    <property type="project" value="UniProtKB-KW"/>
</dbReference>
<dbReference type="Gene3D" id="3.30.420.40">
    <property type="match status" value="1"/>
</dbReference>